<dbReference type="PATRIC" id="fig|859350.6.peg.1511"/>
<sequence>YFIKQGNYTVFVQDGDTKDVIKSSNFQVTEVSTDTTLINTILIPGIVLPGAGAGITFLYSILSKKRDETKNELEKKKDDALAMSKYRMDRVNIKFNDYIDLMNYSNQIASYTNRFPQGDEINNVKLFLSLLKFSELDEKFVARGDLLLTDQDAEDVISQLSHALARKIFGIFQNEPDYWKFRDLNSSRSVARMLKLVKRPNSGYDEHFCSVINWFSNLCPKDKKSLESLAKSIDELLLYELNLVYDNWYPNKFSSGKFLSKETLDYVSKEHEFSKGRLDKAFPKYYEKLLYF</sequence>
<feature type="transmembrane region" description="Helical" evidence="1">
    <location>
        <begin position="41"/>
        <end position="62"/>
    </location>
</feature>
<dbReference type="RefSeq" id="WP_008300553.1">
    <property type="nucleotide sequence ID" value="NZ_AEXL02000121.1"/>
</dbReference>
<evidence type="ECO:0000256" key="1">
    <source>
        <dbReference type="SAM" id="Phobius"/>
    </source>
</evidence>
<dbReference type="EMBL" id="AEXL02000121">
    <property type="protein sequence ID" value="EIJ65440.1"/>
    <property type="molecule type" value="Genomic_DNA"/>
</dbReference>
<dbReference type="Proteomes" id="UP000003423">
    <property type="component" value="Unassembled WGS sequence"/>
</dbReference>
<reference evidence="2 3" key="1">
    <citation type="journal article" date="2012" name="J. Bacteriol.">
        <title>Genome sequence of "Candidatus Nitrosopumilus salaria" BD31, an ammonia-oxidizing archaeon from the San Francisco Bay estuary.</title>
        <authorList>
            <person name="Mosier A.C."/>
            <person name="Allen E.E."/>
            <person name="Kim M."/>
            <person name="Ferriera S."/>
            <person name="Francis C.A."/>
        </authorList>
    </citation>
    <scope>NUCLEOTIDE SEQUENCE [LARGE SCALE GENOMIC DNA]</scope>
    <source>
        <strain evidence="2 3">BD31</strain>
    </source>
</reference>
<organism evidence="2 3">
    <name type="scientific">Candidatus Nitrosopumilus salarius BD31</name>
    <dbReference type="NCBI Taxonomy" id="859350"/>
    <lineage>
        <taxon>Archaea</taxon>
        <taxon>Nitrososphaerota</taxon>
        <taxon>Nitrososphaeria</taxon>
        <taxon>Nitrosopumilales</taxon>
        <taxon>Nitrosopumilaceae</taxon>
        <taxon>Nitrosopumilus</taxon>
    </lineage>
</organism>
<feature type="non-terminal residue" evidence="2">
    <location>
        <position position="1"/>
    </location>
</feature>
<keyword evidence="1" id="KW-0472">Membrane</keyword>
<comment type="caution">
    <text evidence="2">The sequence shown here is derived from an EMBL/GenBank/DDBJ whole genome shotgun (WGS) entry which is preliminary data.</text>
</comment>
<accession>I3D147</accession>
<protein>
    <submittedName>
        <fullName evidence="2">Uncharacterized protein</fullName>
    </submittedName>
</protein>
<evidence type="ECO:0000313" key="2">
    <source>
        <dbReference type="EMBL" id="EIJ65440.1"/>
    </source>
</evidence>
<keyword evidence="3" id="KW-1185">Reference proteome</keyword>
<keyword evidence="1" id="KW-0812">Transmembrane</keyword>
<name>I3D147_9ARCH</name>
<proteinExistence type="predicted"/>
<dbReference type="AlphaFoldDB" id="I3D147"/>
<keyword evidence="1" id="KW-1133">Transmembrane helix</keyword>
<evidence type="ECO:0000313" key="3">
    <source>
        <dbReference type="Proteomes" id="UP000003423"/>
    </source>
</evidence>
<gene>
    <name evidence="2" type="ORF">BD31_I1658</name>
</gene>